<dbReference type="GO" id="GO:0016020">
    <property type="term" value="C:membrane"/>
    <property type="evidence" value="ECO:0007669"/>
    <property type="project" value="UniProtKB-SubCell"/>
</dbReference>
<feature type="region of interest" description="Disordered" evidence="6">
    <location>
        <begin position="180"/>
        <end position="213"/>
    </location>
</feature>
<organism evidence="8 9">
    <name type="scientific">Cytospora chrysosperma</name>
    <name type="common">Cytospora canker fungus</name>
    <name type="synonym">Sphaeria chrysosperma</name>
    <dbReference type="NCBI Taxonomy" id="252740"/>
    <lineage>
        <taxon>Eukaryota</taxon>
        <taxon>Fungi</taxon>
        <taxon>Dikarya</taxon>
        <taxon>Ascomycota</taxon>
        <taxon>Pezizomycotina</taxon>
        <taxon>Sordariomycetes</taxon>
        <taxon>Sordariomycetidae</taxon>
        <taxon>Diaporthales</taxon>
        <taxon>Cytosporaceae</taxon>
        <taxon>Cytospora</taxon>
    </lineage>
</organism>
<dbReference type="PANTHER" id="PTHR17920">
    <property type="entry name" value="TRANSMEMBRANE AND COILED-COIL DOMAIN-CONTAINING PROTEIN 4 TMCO4"/>
    <property type="match status" value="1"/>
</dbReference>
<evidence type="ECO:0000256" key="7">
    <source>
        <dbReference type="SAM" id="Phobius"/>
    </source>
</evidence>
<evidence type="ECO:0000256" key="1">
    <source>
        <dbReference type="ARBA" id="ARBA00004141"/>
    </source>
</evidence>
<reference evidence="8 9" key="1">
    <citation type="submission" date="2015-09" db="EMBL/GenBank/DDBJ databases">
        <title>Host preference determinants of Valsa canker pathogens revealed by comparative genomics.</title>
        <authorList>
            <person name="Yin Z."/>
            <person name="Huang L."/>
        </authorList>
    </citation>
    <scope>NUCLEOTIDE SEQUENCE [LARGE SCALE GENOMIC DNA]</scope>
    <source>
        <strain evidence="8 9">YSFL</strain>
    </source>
</reference>
<dbReference type="InterPro" id="IPR029058">
    <property type="entry name" value="AB_hydrolase_fold"/>
</dbReference>
<feature type="compositionally biased region" description="Basic and acidic residues" evidence="6">
    <location>
        <begin position="679"/>
        <end position="698"/>
    </location>
</feature>
<gene>
    <name evidence="8" type="ORF">VSDG_00549</name>
</gene>
<evidence type="ECO:0000313" key="9">
    <source>
        <dbReference type="Proteomes" id="UP000284375"/>
    </source>
</evidence>
<evidence type="ECO:0000256" key="3">
    <source>
        <dbReference type="ARBA" id="ARBA00022692"/>
    </source>
</evidence>
<dbReference type="PANTHER" id="PTHR17920:SF22">
    <property type="entry name" value="DUF726 DOMAIN PROTEIN (AFU_ORTHOLOGUE AFUA_2G12860)"/>
    <property type="match status" value="1"/>
</dbReference>
<evidence type="ECO:0000256" key="5">
    <source>
        <dbReference type="ARBA" id="ARBA00023136"/>
    </source>
</evidence>
<evidence type="ECO:0000256" key="2">
    <source>
        <dbReference type="ARBA" id="ARBA00009824"/>
    </source>
</evidence>
<dbReference type="AlphaFoldDB" id="A0A423WPL1"/>
<keyword evidence="4 7" id="KW-1133">Transmembrane helix</keyword>
<comment type="caution">
    <text evidence="8">The sequence shown here is derived from an EMBL/GenBank/DDBJ whole genome shotgun (WGS) entry which is preliminary data.</text>
</comment>
<proteinExistence type="inferred from homology"/>
<feature type="transmembrane region" description="Helical" evidence="7">
    <location>
        <begin position="316"/>
        <end position="339"/>
    </location>
</feature>
<dbReference type="Proteomes" id="UP000284375">
    <property type="component" value="Unassembled WGS sequence"/>
</dbReference>
<feature type="transmembrane region" description="Helical" evidence="7">
    <location>
        <begin position="238"/>
        <end position="254"/>
    </location>
</feature>
<dbReference type="EMBL" id="LJZO01000001">
    <property type="protein sequence ID" value="ROW05439.1"/>
    <property type="molecule type" value="Genomic_DNA"/>
</dbReference>
<dbReference type="Pfam" id="PF05277">
    <property type="entry name" value="DUF726"/>
    <property type="match status" value="1"/>
</dbReference>
<keyword evidence="3 7" id="KW-0812">Transmembrane</keyword>
<comment type="similarity">
    <text evidence="2">Belongs to the TMCO4 family.</text>
</comment>
<evidence type="ECO:0008006" key="10">
    <source>
        <dbReference type="Google" id="ProtNLM"/>
    </source>
</evidence>
<evidence type="ECO:0000256" key="6">
    <source>
        <dbReference type="SAM" id="MobiDB-lite"/>
    </source>
</evidence>
<dbReference type="InterPro" id="IPR007941">
    <property type="entry name" value="DUF726"/>
</dbReference>
<dbReference type="OrthoDB" id="277931at2759"/>
<feature type="transmembrane region" description="Helical" evidence="7">
    <location>
        <begin position="359"/>
        <end position="377"/>
    </location>
</feature>
<keyword evidence="5 7" id="KW-0472">Membrane</keyword>
<dbReference type="Gene3D" id="3.40.50.1820">
    <property type="entry name" value="alpha/beta hydrolase"/>
    <property type="match status" value="1"/>
</dbReference>
<feature type="compositionally biased region" description="Basic and acidic residues" evidence="6">
    <location>
        <begin position="103"/>
        <end position="129"/>
    </location>
</feature>
<keyword evidence="9" id="KW-1185">Reference proteome</keyword>
<evidence type="ECO:0000313" key="8">
    <source>
        <dbReference type="EMBL" id="ROW05439.1"/>
    </source>
</evidence>
<name>A0A423WPL1_CYTCH</name>
<accession>A0A423WPL1</accession>
<feature type="compositionally biased region" description="Basic and acidic residues" evidence="6">
    <location>
        <begin position="136"/>
        <end position="152"/>
    </location>
</feature>
<sequence>MFFKFMNVGEKGHASTDKPSEHDESLITILATREDRTNLLLLIADMIETMRAQIVDAFDANKTEIGTPLKLGRPDNRPDEDAAITVKAEPGEEGGLVQGAGDAAKKSEMENDGEGGDKEAKESGKKANDNEDDEVEKARKALEQRTKEISKPENVELKKAALNHFDDWRDRVMQRVGEAVNQKDAGEEEMAHLSQQPRPMIKQGSDTKPGKGGSQDILQRIFPPLESPLRALDQARRVLIMHSVLLLLLGLEAYPAESRVLMLRLASALGLSLELLAQDEISVAKGLLEVAKEHMNADEETQKKVDENSTARKWKVGIGAVAGAVLIGVTGGLAAPLLAAGVGSVMGGLGLGATATAGYLGALAGSAPLVGVLFGAYGGRMSGKIVDEYAKEVEDFAFMPVNKPSLMRRGKHDDKNARHLRVAIAISGWLVEADEVVLPWKVISGRSTEAFALRWELEALLRLGCALNTYIKSYAFGYLKKEIISRTIFATLASALALPYGLSKASRVIDNPFSVAVSRSEKAGRVLADALINKVQGERPVTLIGYSLGARVIYSCLNELADRKAFGLVESVCLMGAPVPSDPINWRRIRSVVAGRLINVYSTNDFLLAFLYRTNSLQYGVAGLQAIQDVQGIENVDVSDLIDGHTRYRFLVGSILQELQLEDIDADAVEKQLSKLKREDKEVKEERARKEAEGKSAEDEADEMEKEVEEKTKAARAMEWMGSKMSSMNVKQSPPGETVMTEQDMFNEAEKR</sequence>
<feature type="region of interest" description="Disordered" evidence="6">
    <location>
        <begin position="86"/>
        <end position="152"/>
    </location>
</feature>
<evidence type="ECO:0000256" key="4">
    <source>
        <dbReference type="ARBA" id="ARBA00022989"/>
    </source>
</evidence>
<feature type="region of interest" description="Disordered" evidence="6">
    <location>
        <begin position="679"/>
        <end position="752"/>
    </location>
</feature>
<protein>
    <recommendedName>
        <fullName evidence="10">DUF726 domain-containing protein</fullName>
    </recommendedName>
</protein>
<comment type="subcellular location">
    <subcellularLocation>
        <location evidence="1">Membrane</location>
        <topology evidence="1">Multi-pass membrane protein</topology>
    </subcellularLocation>
</comment>
<dbReference type="SUPFAM" id="SSF53474">
    <property type="entry name" value="alpha/beta-Hydrolases"/>
    <property type="match status" value="1"/>
</dbReference>